<proteinExistence type="predicted"/>
<organism evidence="2 3">
    <name type="scientific">Colletotrichum navitas</name>
    <dbReference type="NCBI Taxonomy" id="681940"/>
    <lineage>
        <taxon>Eukaryota</taxon>
        <taxon>Fungi</taxon>
        <taxon>Dikarya</taxon>
        <taxon>Ascomycota</taxon>
        <taxon>Pezizomycotina</taxon>
        <taxon>Sordariomycetes</taxon>
        <taxon>Hypocreomycetidae</taxon>
        <taxon>Glomerellales</taxon>
        <taxon>Glomerellaceae</taxon>
        <taxon>Colletotrichum</taxon>
        <taxon>Colletotrichum graminicola species complex</taxon>
    </lineage>
</organism>
<feature type="region of interest" description="Disordered" evidence="1">
    <location>
        <begin position="58"/>
        <end position="86"/>
    </location>
</feature>
<protein>
    <submittedName>
        <fullName evidence="2">Uncharacterized protein</fullName>
    </submittedName>
</protein>
<accession>A0AAD8QFH8</accession>
<gene>
    <name evidence="2" type="ORF">LY79DRAFT_532803</name>
</gene>
<keyword evidence="3" id="KW-1185">Reference proteome</keyword>
<comment type="caution">
    <text evidence="2">The sequence shown here is derived from an EMBL/GenBank/DDBJ whole genome shotgun (WGS) entry which is preliminary data.</text>
</comment>
<dbReference type="Proteomes" id="UP001230504">
    <property type="component" value="Unassembled WGS sequence"/>
</dbReference>
<reference evidence="2" key="1">
    <citation type="submission" date="2021-06" db="EMBL/GenBank/DDBJ databases">
        <title>Comparative genomics, transcriptomics and evolutionary studies reveal genomic signatures of adaptation to plant cell wall in hemibiotrophic fungi.</title>
        <authorList>
            <consortium name="DOE Joint Genome Institute"/>
            <person name="Baroncelli R."/>
            <person name="Diaz J.F."/>
            <person name="Benocci T."/>
            <person name="Peng M."/>
            <person name="Battaglia E."/>
            <person name="Haridas S."/>
            <person name="Andreopoulos W."/>
            <person name="Labutti K."/>
            <person name="Pangilinan J."/>
            <person name="Floch G.L."/>
            <person name="Makela M.R."/>
            <person name="Henrissat B."/>
            <person name="Grigoriev I.V."/>
            <person name="Crouch J.A."/>
            <person name="De Vries R.P."/>
            <person name="Sukno S.A."/>
            <person name="Thon M.R."/>
        </authorList>
    </citation>
    <scope>NUCLEOTIDE SEQUENCE</scope>
    <source>
        <strain evidence="2">CBS 125086</strain>
    </source>
</reference>
<dbReference type="AlphaFoldDB" id="A0AAD8QFH8"/>
<dbReference type="GeneID" id="85440560"/>
<sequence length="143" mass="16049">MQIGPILKATRRDPAVQICSVVSRCRDGCCMYFQQSERRGSPRRAHCLRRRRVPKKDQVCRGSRRRSKHAPSERMGKDVVSRRFGGGSWTGRLPDCPVMSEGGLLRKIQDRRDNAVGRLSLACLGTPFCNTCMRTELPQGCGA</sequence>
<evidence type="ECO:0000256" key="1">
    <source>
        <dbReference type="SAM" id="MobiDB-lite"/>
    </source>
</evidence>
<dbReference type="EMBL" id="JAHLJV010000001">
    <property type="protein sequence ID" value="KAK1600179.1"/>
    <property type="molecule type" value="Genomic_DNA"/>
</dbReference>
<evidence type="ECO:0000313" key="3">
    <source>
        <dbReference type="Proteomes" id="UP001230504"/>
    </source>
</evidence>
<evidence type="ECO:0000313" key="2">
    <source>
        <dbReference type="EMBL" id="KAK1600179.1"/>
    </source>
</evidence>
<dbReference type="RefSeq" id="XP_060420675.1">
    <property type="nucleotide sequence ID" value="XM_060556320.1"/>
</dbReference>
<name>A0AAD8QFH8_9PEZI</name>
<feature type="compositionally biased region" description="Basic and acidic residues" evidence="1">
    <location>
        <begin position="70"/>
        <end position="81"/>
    </location>
</feature>